<protein>
    <submittedName>
        <fullName evidence="1">Uncharacterized protein</fullName>
    </submittedName>
</protein>
<dbReference type="AlphaFoldDB" id="C0E552"/>
<accession>C0E552</accession>
<name>C0E552_9CORY</name>
<dbReference type="Proteomes" id="UP000006247">
    <property type="component" value="Unassembled WGS sequence"/>
</dbReference>
<gene>
    <name evidence="1" type="ORF">CORMATOL_02128</name>
</gene>
<evidence type="ECO:0000313" key="1">
    <source>
        <dbReference type="EMBL" id="EEG26237.1"/>
    </source>
</evidence>
<sequence length="39" mass="4254">MDAGGRSCVCCVLWDEGLDSGSKIQISQHSRRNAWGSWG</sequence>
<dbReference type="HOGENOM" id="CLU_3308202_0_0_11"/>
<organism evidence="1 2">
    <name type="scientific">Corynebacterium matruchotii ATCC 33806</name>
    <dbReference type="NCBI Taxonomy" id="566549"/>
    <lineage>
        <taxon>Bacteria</taxon>
        <taxon>Bacillati</taxon>
        <taxon>Actinomycetota</taxon>
        <taxon>Actinomycetes</taxon>
        <taxon>Mycobacteriales</taxon>
        <taxon>Corynebacteriaceae</taxon>
        <taxon>Corynebacterium</taxon>
    </lineage>
</organism>
<dbReference type="EMBL" id="ACEB01000031">
    <property type="protein sequence ID" value="EEG26237.1"/>
    <property type="molecule type" value="Genomic_DNA"/>
</dbReference>
<comment type="caution">
    <text evidence="1">The sequence shown here is derived from an EMBL/GenBank/DDBJ whole genome shotgun (WGS) entry which is preliminary data.</text>
</comment>
<proteinExistence type="predicted"/>
<evidence type="ECO:0000313" key="2">
    <source>
        <dbReference type="Proteomes" id="UP000006247"/>
    </source>
</evidence>
<reference evidence="1 2" key="1">
    <citation type="submission" date="2009-01" db="EMBL/GenBank/DDBJ databases">
        <authorList>
            <person name="Fulton L."/>
            <person name="Clifton S."/>
            <person name="Chinwalla A.T."/>
            <person name="Mitreva M."/>
            <person name="Sodergren E."/>
            <person name="Weinstock G."/>
            <person name="Clifton S."/>
            <person name="Dooling D.J."/>
            <person name="Fulton B."/>
            <person name="Minx P."/>
            <person name="Pepin K.H."/>
            <person name="Johnson M."/>
            <person name="Bhonagiri V."/>
            <person name="Nash W.E."/>
            <person name="Mardis E.R."/>
            <person name="Wilson R.K."/>
        </authorList>
    </citation>
    <scope>NUCLEOTIDE SEQUENCE [LARGE SCALE GENOMIC DNA]</scope>
    <source>
        <strain evidence="1 2">ATCC 33806</strain>
    </source>
</reference>